<evidence type="ECO:0000313" key="4">
    <source>
        <dbReference type="EMBL" id="CUU58910.1"/>
    </source>
</evidence>
<evidence type="ECO:0000313" key="5">
    <source>
        <dbReference type="Proteomes" id="UP000198802"/>
    </source>
</evidence>
<keyword evidence="5" id="KW-1185">Reference proteome</keyword>
<dbReference type="PANTHER" id="PTHR43156">
    <property type="entry name" value="STAGE II SPORULATION PROTEIN E-RELATED"/>
    <property type="match status" value="1"/>
</dbReference>
<dbReference type="Gene3D" id="3.60.40.10">
    <property type="entry name" value="PPM-type phosphatase domain"/>
    <property type="match status" value="1"/>
</dbReference>
<dbReference type="SMART" id="SM00331">
    <property type="entry name" value="PP2C_SIG"/>
    <property type="match status" value="1"/>
</dbReference>
<dbReference type="GO" id="GO:0016791">
    <property type="term" value="F:phosphatase activity"/>
    <property type="evidence" value="ECO:0007669"/>
    <property type="project" value="TreeGrafter"/>
</dbReference>
<evidence type="ECO:0000256" key="2">
    <source>
        <dbReference type="SAM" id="Phobius"/>
    </source>
</evidence>
<feature type="transmembrane region" description="Helical" evidence="2">
    <location>
        <begin position="42"/>
        <end position="60"/>
    </location>
</feature>
<reference evidence="5" key="1">
    <citation type="submission" date="2015-11" db="EMBL/GenBank/DDBJ databases">
        <authorList>
            <person name="Varghese N."/>
        </authorList>
    </citation>
    <scope>NUCLEOTIDE SEQUENCE [LARGE SCALE GENOMIC DNA]</scope>
    <source>
        <strain evidence="5">DSM 45899</strain>
    </source>
</reference>
<evidence type="ECO:0000256" key="1">
    <source>
        <dbReference type="ARBA" id="ARBA00022801"/>
    </source>
</evidence>
<keyword evidence="2" id="KW-0472">Membrane</keyword>
<dbReference type="InterPro" id="IPR052016">
    <property type="entry name" value="Bact_Sigma-Reg"/>
</dbReference>
<keyword evidence="2" id="KW-1133">Transmembrane helix</keyword>
<proteinExistence type="predicted"/>
<keyword evidence="2" id="KW-0812">Transmembrane</keyword>
<dbReference type="RefSeq" id="WP_091282854.1">
    <property type="nucleotide sequence ID" value="NZ_FAOZ01000023.1"/>
</dbReference>
<gene>
    <name evidence="4" type="ORF">Ga0074812_12338</name>
</gene>
<dbReference type="EMBL" id="FAOZ01000023">
    <property type="protein sequence ID" value="CUU58910.1"/>
    <property type="molecule type" value="Genomic_DNA"/>
</dbReference>
<keyword evidence="1" id="KW-0378">Hydrolase</keyword>
<feature type="transmembrane region" description="Helical" evidence="2">
    <location>
        <begin position="72"/>
        <end position="92"/>
    </location>
</feature>
<sequence length="355" mass="37681">MRLAPLLMLVAVVVLQLASDGWTILELTVLSPLLAATISGPFLTTVYAALALAASVLIGIHDELFTVNEGGLAAQMVRLTGIAVGGVMAVFVSRYNTQREVKLQNVTRVAEVAQRAVLPMAPTASGDLQLAVRYESAAAEAMVGGDLYEVVDSPWGTRLLVGDVRGKGLDAVRIASRVLGCFRLVAKHRPDIETVLTDLDEEVADVSGFDDFVTAVVLQIRDGQLDLVNAGHPDPFLVRGETTTTLTPVGRRSPLGLLAGDVALTSFALEAGDRLLLYTDGIAEARNVESREFFPLPSAVGQTLGQHRPLEDCLDDLVRQVQNWTRSALSDDVALLAVELPAAAGRSPADQPTAA</sequence>
<accession>A0A0S4QV00</accession>
<dbReference type="AlphaFoldDB" id="A0A0S4QV00"/>
<evidence type="ECO:0000259" key="3">
    <source>
        <dbReference type="SMART" id="SM00331"/>
    </source>
</evidence>
<organism evidence="4 5">
    <name type="scientific">Parafrankia irregularis</name>
    <dbReference type="NCBI Taxonomy" id="795642"/>
    <lineage>
        <taxon>Bacteria</taxon>
        <taxon>Bacillati</taxon>
        <taxon>Actinomycetota</taxon>
        <taxon>Actinomycetes</taxon>
        <taxon>Frankiales</taxon>
        <taxon>Frankiaceae</taxon>
        <taxon>Parafrankia</taxon>
    </lineage>
</organism>
<dbReference type="InterPro" id="IPR036457">
    <property type="entry name" value="PPM-type-like_dom_sf"/>
</dbReference>
<dbReference type="Proteomes" id="UP000198802">
    <property type="component" value="Unassembled WGS sequence"/>
</dbReference>
<dbReference type="Pfam" id="PF07228">
    <property type="entry name" value="SpoIIE"/>
    <property type="match status" value="1"/>
</dbReference>
<feature type="domain" description="PPM-type phosphatase" evidence="3">
    <location>
        <begin position="125"/>
        <end position="340"/>
    </location>
</feature>
<name>A0A0S4QV00_9ACTN</name>
<dbReference type="SUPFAM" id="SSF81606">
    <property type="entry name" value="PP2C-like"/>
    <property type="match status" value="1"/>
</dbReference>
<dbReference type="PANTHER" id="PTHR43156:SF2">
    <property type="entry name" value="STAGE II SPORULATION PROTEIN E"/>
    <property type="match status" value="1"/>
</dbReference>
<dbReference type="InterPro" id="IPR001932">
    <property type="entry name" value="PPM-type_phosphatase-like_dom"/>
</dbReference>
<protein>
    <submittedName>
        <fullName evidence="4">Serine phosphatase RsbU, regulator of sigma subunit</fullName>
    </submittedName>
</protein>